<keyword evidence="3" id="KW-0255">Endonuclease</keyword>
<dbReference type="GO" id="GO:0005634">
    <property type="term" value="C:nucleus"/>
    <property type="evidence" value="ECO:0007669"/>
    <property type="project" value="UniProtKB-SubCell"/>
</dbReference>
<sequence>MGVLGLWQLLTPVGQPVALESLENKIFAVDISIWLNQALKGYRDSQGGSVANAHLLSLYSRLCKLLFYKIRPIIVFDGGFPELKRQTIINRNQRRAAVKQSSRDIGLKILTNYLASQKLLNVEGEKSNKKTIIKPKEKVRDEIFMLPPLPGNSLKEEEETTDNLDSFEWKFTNFSKEDIKYLNKIDIESDDFNDLPPDVKQEILSTLKESRKHRTWDQYDELPEDSNEFSSYQMKCLLKKRSLSQNLKKFKKTCDK</sequence>
<feature type="domain" description="XPG N-terminal" evidence="7">
    <location>
        <begin position="1"/>
        <end position="98"/>
    </location>
</feature>
<evidence type="ECO:0000259" key="7">
    <source>
        <dbReference type="SMART" id="SM00485"/>
    </source>
</evidence>
<dbReference type="PANTHER" id="PTHR16171">
    <property type="entry name" value="DNA REPAIR PROTEIN COMPLEMENTING XP-G CELLS-RELATED"/>
    <property type="match status" value="1"/>
</dbReference>
<keyword evidence="3" id="KW-0540">Nuclease</keyword>
<keyword evidence="5" id="KW-0234">DNA repair</keyword>
<dbReference type="AlphaFoldDB" id="A0AAV4V2P2"/>
<proteinExistence type="inferred from homology"/>
<evidence type="ECO:0000256" key="1">
    <source>
        <dbReference type="ARBA" id="ARBA00004123"/>
    </source>
</evidence>
<keyword evidence="4" id="KW-0227">DNA damage</keyword>
<evidence type="ECO:0000313" key="8">
    <source>
        <dbReference type="EMBL" id="GIY63840.1"/>
    </source>
</evidence>
<evidence type="ECO:0000256" key="3">
    <source>
        <dbReference type="ARBA" id="ARBA00022759"/>
    </source>
</evidence>
<dbReference type="PRINTS" id="PR00853">
    <property type="entry name" value="XPGRADSUPER"/>
</dbReference>
<dbReference type="InterPro" id="IPR019974">
    <property type="entry name" value="XPG_CS"/>
</dbReference>
<keyword evidence="9" id="KW-1185">Reference proteome</keyword>
<dbReference type="InterPro" id="IPR006085">
    <property type="entry name" value="XPG_DNA_repair_N"/>
</dbReference>
<dbReference type="PROSITE" id="PS00841">
    <property type="entry name" value="XPG_1"/>
    <property type="match status" value="1"/>
</dbReference>
<reference evidence="8 9" key="1">
    <citation type="submission" date="2021-06" db="EMBL/GenBank/DDBJ databases">
        <title>Caerostris extrusa draft genome.</title>
        <authorList>
            <person name="Kono N."/>
            <person name="Arakawa K."/>
        </authorList>
    </citation>
    <scope>NUCLEOTIDE SEQUENCE [LARGE SCALE GENOMIC DNA]</scope>
</reference>
<evidence type="ECO:0000256" key="4">
    <source>
        <dbReference type="ARBA" id="ARBA00022763"/>
    </source>
</evidence>
<dbReference type="InterPro" id="IPR006084">
    <property type="entry name" value="XPG/Rad2"/>
</dbReference>
<evidence type="ECO:0000256" key="6">
    <source>
        <dbReference type="ARBA" id="ARBA00023242"/>
    </source>
</evidence>
<dbReference type="GO" id="GO:0003697">
    <property type="term" value="F:single-stranded DNA binding"/>
    <property type="evidence" value="ECO:0007669"/>
    <property type="project" value="InterPro"/>
</dbReference>
<evidence type="ECO:0000313" key="9">
    <source>
        <dbReference type="Proteomes" id="UP001054945"/>
    </source>
</evidence>
<dbReference type="Proteomes" id="UP001054945">
    <property type="component" value="Unassembled WGS sequence"/>
</dbReference>
<comment type="similarity">
    <text evidence="2">Belongs to the XPG/RAD2 endonuclease family. XPG subfamily.</text>
</comment>
<keyword evidence="6" id="KW-0539">Nucleus</keyword>
<dbReference type="Gene3D" id="3.40.50.1010">
    <property type="entry name" value="5'-nuclease"/>
    <property type="match status" value="1"/>
</dbReference>
<dbReference type="Pfam" id="PF00752">
    <property type="entry name" value="XPG_N"/>
    <property type="match status" value="1"/>
</dbReference>
<dbReference type="SUPFAM" id="SSF88723">
    <property type="entry name" value="PIN domain-like"/>
    <property type="match status" value="1"/>
</dbReference>
<gene>
    <name evidence="8" type="primary">Ercc5</name>
    <name evidence="8" type="ORF">CEXT_514271</name>
</gene>
<organism evidence="8 9">
    <name type="scientific">Caerostris extrusa</name>
    <name type="common">Bark spider</name>
    <name type="synonym">Caerostris bankana</name>
    <dbReference type="NCBI Taxonomy" id="172846"/>
    <lineage>
        <taxon>Eukaryota</taxon>
        <taxon>Metazoa</taxon>
        <taxon>Ecdysozoa</taxon>
        <taxon>Arthropoda</taxon>
        <taxon>Chelicerata</taxon>
        <taxon>Arachnida</taxon>
        <taxon>Araneae</taxon>
        <taxon>Araneomorphae</taxon>
        <taxon>Entelegynae</taxon>
        <taxon>Araneoidea</taxon>
        <taxon>Araneidae</taxon>
        <taxon>Caerostris</taxon>
    </lineage>
</organism>
<evidence type="ECO:0000256" key="5">
    <source>
        <dbReference type="ARBA" id="ARBA00023204"/>
    </source>
</evidence>
<dbReference type="EMBL" id="BPLR01013789">
    <property type="protein sequence ID" value="GIY63840.1"/>
    <property type="molecule type" value="Genomic_DNA"/>
</dbReference>
<dbReference type="InterPro" id="IPR029060">
    <property type="entry name" value="PIN-like_dom_sf"/>
</dbReference>
<accession>A0AAV4V2P2</accession>
<dbReference type="SMART" id="SM00485">
    <property type="entry name" value="XPGN"/>
    <property type="match status" value="1"/>
</dbReference>
<dbReference type="InterPro" id="IPR001044">
    <property type="entry name" value="XPG/Rad2_eukaryotes"/>
</dbReference>
<comment type="subcellular location">
    <subcellularLocation>
        <location evidence="1">Nucleus</location>
    </subcellularLocation>
</comment>
<dbReference type="GO" id="GO:0004520">
    <property type="term" value="F:DNA endonuclease activity"/>
    <property type="evidence" value="ECO:0007669"/>
    <property type="project" value="TreeGrafter"/>
</dbReference>
<keyword evidence="3" id="KW-0378">Hydrolase</keyword>
<dbReference type="PRINTS" id="PR00066">
    <property type="entry name" value="XRODRMPGMNTG"/>
</dbReference>
<evidence type="ECO:0000256" key="2">
    <source>
        <dbReference type="ARBA" id="ARBA00005283"/>
    </source>
</evidence>
<dbReference type="CDD" id="cd09868">
    <property type="entry name" value="PIN_XPG_RAD2"/>
    <property type="match status" value="1"/>
</dbReference>
<comment type="caution">
    <text evidence="8">The sequence shown here is derived from an EMBL/GenBank/DDBJ whole genome shotgun (WGS) entry which is preliminary data.</text>
</comment>
<dbReference type="GO" id="GO:0006289">
    <property type="term" value="P:nucleotide-excision repair"/>
    <property type="evidence" value="ECO:0007669"/>
    <property type="project" value="InterPro"/>
</dbReference>
<dbReference type="PANTHER" id="PTHR16171:SF7">
    <property type="entry name" value="DNA REPAIR PROTEIN RAD2"/>
    <property type="match status" value="1"/>
</dbReference>
<protein>
    <submittedName>
        <fullName evidence="8">DNA repair protein complementing XP-G cells homolog</fullName>
    </submittedName>
</protein>
<name>A0AAV4V2P2_CAEEX</name>
<dbReference type="GO" id="GO:0016788">
    <property type="term" value="F:hydrolase activity, acting on ester bonds"/>
    <property type="evidence" value="ECO:0007669"/>
    <property type="project" value="InterPro"/>
</dbReference>